<dbReference type="OrthoDB" id="10594221at2759"/>
<dbReference type="InterPro" id="IPR050776">
    <property type="entry name" value="Ank_Repeat/CDKN_Inhibitor"/>
</dbReference>
<dbReference type="PANTHER" id="PTHR24201">
    <property type="entry name" value="ANK_REP_REGION DOMAIN-CONTAINING PROTEIN"/>
    <property type="match status" value="1"/>
</dbReference>
<dbReference type="GO" id="GO:0005634">
    <property type="term" value="C:nucleus"/>
    <property type="evidence" value="ECO:0007669"/>
    <property type="project" value="TreeGrafter"/>
</dbReference>
<keyword evidence="3" id="KW-0472">Membrane</keyword>
<reference evidence="4" key="2">
    <citation type="submission" date="2021-02" db="EMBL/GenBank/DDBJ databases">
        <title>Aspergillus puulaauensis MK2 genome sequence.</title>
        <authorList>
            <person name="Futagami T."/>
            <person name="Mori K."/>
            <person name="Kadooka C."/>
            <person name="Tanaka T."/>
        </authorList>
    </citation>
    <scope>NUCLEOTIDE SEQUENCE</scope>
    <source>
        <strain evidence="4">MK2</strain>
    </source>
</reference>
<dbReference type="PANTHER" id="PTHR24201:SF2">
    <property type="entry name" value="ANKYRIN REPEAT DOMAIN-CONTAINING PROTEIN 42"/>
    <property type="match status" value="1"/>
</dbReference>
<keyword evidence="3" id="KW-0812">Transmembrane</keyword>
<dbReference type="GeneID" id="64967823"/>
<dbReference type="AlphaFoldDB" id="A0A7R7XAN2"/>
<feature type="transmembrane region" description="Helical" evidence="3">
    <location>
        <begin position="508"/>
        <end position="532"/>
    </location>
</feature>
<proteinExistence type="predicted"/>
<dbReference type="InterPro" id="IPR036770">
    <property type="entry name" value="Ankyrin_rpt-contain_sf"/>
</dbReference>
<accession>A0A7R7XAN2</accession>
<dbReference type="KEGG" id="apuu:APUU_10646S"/>
<evidence type="ECO:0000256" key="1">
    <source>
        <dbReference type="ARBA" id="ARBA00022737"/>
    </source>
</evidence>
<dbReference type="Proteomes" id="UP000654913">
    <property type="component" value="Chromosome 1"/>
</dbReference>
<dbReference type="EMBL" id="AP024443">
    <property type="protein sequence ID" value="BCS17818.1"/>
    <property type="molecule type" value="Genomic_DNA"/>
</dbReference>
<organism evidence="4 5">
    <name type="scientific">Aspergillus puulaauensis</name>
    <dbReference type="NCBI Taxonomy" id="1220207"/>
    <lineage>
        <taxon>Eukaryota</taxon>
        <taxon>Fungi</taxon>
        <taxon>Dikarya</taxon>
        <taxon>Ascomycota</taxon>
        <taxon>Pezizomycotina</taxon>
        <taxon>Eurotiomycetes</taxon>
        <taxon>Eurotiomycetidae</taxon>
        <taxon>Eurotiales</taxon>
        <taxon>Aspergillaceae</taxon>
        <taxon>Aspergillus</taxon>
    </lineage>
</organism>
<evidence type="ECO:0008006" key="6">
    <source>
        <dbReference type="Google" id="ProtNLM"/>
    </source>
</evidence>
<keyword evidence="3" id="KW-1133">Transmembrane helix</keyword>
<dbReference type="SUPFAM" id="SSF48403">
    <property type="entry name" value="Ankyrin repeat"/>
    <property type="match status" value="1"/>
</dbReference>
<keyword evidence="5" id="KW-1185">Reference proteome</keyword>
<sequence length="540" mass="58874">MDVSAGIADINFIIDVIKTLIDAAPKATRNFHDLKSECMLLGANLDACKKRFAGAQLDGWQRGNVDMVLGRCLKTLENLKRLLESGRSVKSGSPSIAAMVNFSNTKIAEWKDKVRSARADLTFIFCMDTSFSNASIADEVCLMRSEMTRIGTQIRGSSNVSLHTSHSCSTISQNHWRDIRSALREKGVTGQVLKTYKEQIILGVQRLISIDGETPPTTEAIVTSPSTIGVTLVGAAGRDDWDPVEGLIRDSININIHDGSVQTTCSLAISRKQWTIVEALVGRGLSPDSKSVDQQPAIGVAAESQAWSTVDFLVLKGASFKVRINGDNTAISPPHRESAEGRHPAASARITTPPRVVTLQVYDKQYGPRAKQRSSGDPIIVAAAAAQSWTTVSLLTEHGANVNAKDSLGRSAFYYVLIAMRPHLHLLEDMQGLHADGNRHRGPSQEALDVDRVAILLLEKGAAAGQPEFEAISGGTAGDKLRRRVLNWNNMPRGSRSLLNRPDGWQGVYIGFSLLYNYRVIVLCLLLLWLAWSPSTRLTD</sequence>
<evidence type="ECO:0000256" key="2">
    <source>
        <dbReference type="ARBA" id="ARBA00023043"/>
    </source>
</evidence>
<dbReference type="RefSeq" id="XP_041550012.1">
    <property type="nucleotide sequence ID" value="XM_041703107.1"/>
</dbReference>
<gene>
    <name evidence="4" type="ORF">APUU_10646S</name>
</gene>
<evidence type="ECO:0000313" key="4">
    <source>
        <dbReference type="EMBL" id="BCS17818.1"/>
    </source>
</evidence>
<evidence type="ECO:0000313" key="5">
    <source>
        <dbReference type="Proteomes" id="UP000654913"/>
    </source>
</evidence>
<evidence type="ECO:0000256" key="3">
    <source>
        <dbReference type="SAM" id="Phobius"/>
    </source>
</evidence>
<protein>
    <recommendedName>
        <fullName evidence="6">Ankyrin repeat-containing domain protein</fullName>
    </recommendedName>
</protein>
<name>A0A7R7XAN2_9EURO</name>
<keyword evidence="2" id="KW-0040">ANK repeat</keyword>
<reference evidence="4" key="1">
    <citation type="submission" date="2021-01" db="EMBL/GenBank/DDBJ databases">
        <authorList>
            <consortium name="Aspergillus puulaauensis MK2 genome sequencing consortium"/>
            <person name="Kazuki M."/>
            <person name="Futagami T."/>
        </authorList>
    </citation>
    <scope>NUCLEOTIDE SEQUENCE</scope>
    <source>
        <strain evidence="4">MK2</strain>
    </source>
</reference>
<dbReference type="Gene3D" id="1.25.40.20">
    <property type="entry name" value="Ankyrin repeat-containing domain"/>
    <property type="match status" value="2"/>
</dbReference>
<keyword evidence="1" id="KW-0677">Repeat</keyword>